<evidence type="ECO:0000256" key="2">
    <source>
        <dbReference type="ARBA" id="ARBA00022448"/>
    </source>
</evidence>
<dbReference type="Proteomes" id="UP000315753">
    <property type="component" value="Unassembled WGS sequence"/>
</dbReference>
<dbReference type="PIRSF" id="PIRSF006060">
    <property type="entry name" value="AA_transporter"/>
    <property type="match status" value="1"/>
</dbReference>
<feature type="transmembrane region" description="Helical" evidence="7">
    <location>
        <begin position="161"/>
        <end position="183"/>
    </location>
</feature>
<evidence type="ECO:0000256" key="1">
    <source>
        <dbReference type="ARBA" id="ARBA00004141"/>
    </source>
</evidence>
<keyword evidence="6 7" id="KW-0472">Membrane</keyword>
<gene>
    <name evidence="9" type="ORF">FKZ59_13260</name>
</gene>
<name>A0A540UWG9_9BACL</name>
<protein>
    <submittedName>
        <fullName evidence="9">Amino acid permease</fullName>
    </submittedName>
</protein>
<feature type="transmembrane region" description="Helical" evidence="7">
    <location>
        <begin position="42"/>
        <end position="63"/>
    </location>
</feature>
<feature type="transmembrane region" description="Helical" evidence="7">
    <location>
        <begin position="291"/>
        <end position="316"/>
    </location>
</feature>
<evidence type="ECO:0000313" key="9">
    <source>
        <dbReference type="EMBL" id="TQE88845.1"/>
    </source>
</evidence>
<dbReference type="EMBL" id="VIGD01000024">
    <property type="protein sequence ID" value="TQE88845.1"/>
    <property type="molecule type" value="Genomic_DNA"/>
</dbReference>
<dbReference type="OrthoDB" id="9780162at2"/>
<dbReference type="PANTHER" id="PTHR43495">
    <property type="entry name" value="GABA PERMEASE"/>
    <property type="match status" value="1"/>
</dbReference>
<feature type="transmembrane region" description="Helical" evidence="7">
    <location>
        <begin position="245"/>
        <end position="266"/>
    </location>
</feature>
<evidence type="ECO:0000256" key="3">
    <source>
        <dbReference type="ARBA" id="ARBA00022692"/>
    </source>
</evidence>
<evidence type="ECO:0000313" key="10">
    <source>
        <dbReference type="Proteomes" id="UP000315753"/>
    </source>
</evidence>
<dbReference type="PROSITE" id="PS00218">
    <property type="entry name" value="AMINO_ACID_PERMEASE_1"/>
    <property type="match status" value="1"/>
</dbReference>
<dbReference type="GO" id="GO:0016020">
    <property type="term" value="C:membrane"/>
    <property type="evidence" value="ECO:0007669"/>
    <property type="project" value="UniProtKB-SubCell"/>
</dbReference>
<dbReference type="InterPro" id="IPR004840">
    <property type="entry name" value="Amino_acid_permease_CS"/>
</dbReference>
<dbReference type="GO" id="GO:0006865">
    <property type="term" value="P:amino acid transport"/>
    <property type="evidence" value="ECO:0007669"/>
    <property type="project" value="UniProtKB-KW"/>
</dbReference>
<sequence length="481" mass="52404">MGKLQKSLKTRHITMISIGGVIGTGLFVGTGKNILNTGPAVVFSYLIACTIIVLIMQMVGEMASGELALGMKNSGDSEMGSFASYASKYIGDWAGFTVGWLYWASWVFIVGLEAALIGGMINAWFPSVPVWAGSVGITLLMTIINVYSVKTFGEFEYWISFFKVTAIVVFLIVGALMAIGVWPTFEPEGLGILVNHGGFAPQGYIPILTAIVFVIFSICGAEVAAIAAAESENPAKNIVRAIRNVVFRLSLFFVGSVALMVMILPWNDAENLAAPYANILRMAGLPIAAELMQLVIFVSLVSVLNSALYTSSRMLLSMSQQGDAPKFFSRIKNKRGAPVPAIIGSTVVAYICAMLYFISPDVIFYFLGNCVGGLMIIVYIFIAISQIRFRKEFVKKTDTKLPIRMWLFPYLTYATIFLLVAVYISQLFIESLQSQFYLSTAVFICSIGLFFVMRKLSPAASGAKAEKEMEALVTETVSESN</sequence>
<dbReference type="RefSeq" id="WP_141603237.1">
    <property type="nucleotide sequence ID" value="NZ_VIGD01000024.1"/>
</dbReference>
<comment type="subcellular location">
    <subcellularLocation>
        <location evidence="1">Membrane</location>
        <topology evidence="1">Multi-pass membrane protein</topology>
    </subcellularLocation>
</comment>
<accession>A0A540UWG9</accession>
<feature type="transmembrane region" description="Helical" evidence="7">
    <location>
        <begin position="435"/>
        <end position="453"/>
    </location>
</feature>
<evidence type="ECO:0000256" key="5">
    <source>
        <dbReference type="ARBA" id="ARBA00022989"/>
    </source>
</evidence>
<dbReference type="GO" id="GO:0055085">
    <property type="term" value="P:transmembrane transport"/>
    <property type="evidence" value="ECO:0007669"/>
    <property type="project" value="InterPro"/>
</dbReference>
<organism evidence="9 10">
    <name type="scientific">Ureibacillus terrenus</name>
    <dbReference type="NCBI Taxonomy" id="118246"/>
    <lineage>
        <taxon>Bacteria</taxon>
        <taxon>Bacillati</taxon>
        <taxon>Bacillota</taxon>
        <taxon>Bacilli</taxon>
        <taxon>Bacillales</taxon>
        <taxon>Caryophanaceae</taxon>
        <taxon>Ureibacillus</taxon>
    </lineage>
</organism>
<feature type="transmembrane region" description="Helical" evidence="7">
    <location>
        <begin position="363"/>
        <end position="384"/>
    </location>
</feature>
<dbReference type="InterPro" id="IPR004841">
    <property type="entry name" value="AA-permease/SLC12A_dom"/>
</dbReference>
<feature type="transmembrane region" description="Helical" evidence="7">
    <location>
        <begin position="100"/>
        <end position="125"/>
    </location>
</feature>
<evidence type="ECO:0000259" key="8">
    <source>
        <dbReference type="Pfam" id="PF00324"/>
    </source>
</evidence>
<keyword evidence="2" id="KW-0813">Transport</keyword>
<dbReference type="Pfam" id="PF00324">
    <property type="entry name" value="AA_permease"/>
    <property type="match status" value="1"/>
</dbReference>
<reference evidence="9 10" key="1">
    <citation type="submission" date="2019-06" db="EMBL/GenBank/DDBJ databases">
        <title>Genome sequence of Ureibacillus terrenus.</title>
        <authorList>
            <person name="Maclea K.S."/>
            <person name="Simoes M."/>
        </authorList>
    </citation>
    <scope>NUCLEOTIDE SEQUENCE [LARGE SCALE GENOMIC DNA]</scope>
    <source>
        <strain evidence="9 10">ATCC BAA-384</strain>
    </source>
</reference>
<evidence type="ECO:0000256" key="7">
    <source>
        <dbReference type="SAM" id="Phobius"/>
    </source>
</evidence>
<comment type="caution">
    <text evidence="9">The sequence shown here is derived from an EMBL/GenBank/DDBJ whole genome shotgun (WGS) entry which is preliminary data.</text>
</comment>
<dbReference type="FunFam" id="1.20.1740.10:FF:000001">
    <property type="entry name" value="Amino acid permease"/>
    <property type="match status" value="1"/>
</dbReference>
<evidence type="ECO:0000256" key="6">
    <source>
        <dbReference type="ARBA" id="ARBA00023136"/>
    </source>
</evidence>
<feature type="transmembrane region" description="Helical" evidence="7">
    <location>
        <begin position="203"/>
        <end position="224"/>
    </location>
</feature>
<dbReference type="PANTHER" id="PTHR43495:SF5">
    <property type="entry name" value="GAMMA-AMINOBUTYRIC ACID PERMEASE"/>
    <property type="match status" value="1"/>
</dbReference>
<feature type="transmembrane region" description="Helical" evidence="7">
    <location>
        <begin position="405"/>
        <end position="429"/>
    </location>
</feature>
<keyword evidence="5 7" id="KW-1133">Transmembrane helix</keyword>
<keyword evidence="4" id="KW-0029">Amino-acid transport</keyword>
<feature type="domain" description="Amino acid permease/ SLC12A" evidence="8">
    <location>
        <begin position="12"/>
        <end position="445"/>
    </location>
</feature>
<keyword evidence="10" id="KW-1185">Reference proteome</keyword>
<feature type="transmembrane region" description="Helical" evidence="7">
    <location>
        <begin position="337"/>
        <end position="357"/>
    </location>
</feature>
<feature type="transmembrane region" description="Helical" evidence="7">
    <location>
        <begin position="131"/>
        <end position="149"/>
    </location>
</feature>
<proteinExistence type="predicted"/>
<dbReference type="AlphaFoldDB" id="A0A540UWG9"/>
<feature type="transmembrane region" description="Helical" evidence="7">
    <location>
        <begin position="12"/>
        <end position="30"/>
    </location>
</feature>
<evidence type="ECO:0000256" key="4">
    <source>
        <dbReference type="ARBA" id="ARBA00022970"/>
    </source>
</evidence>
<keyword evidence="3 7" id="KW-0812">Transmembrane</keyword>
<dbReference type="Gene3D" id="1.20.1740.10">
    <property type="entry name" value="Amino acid/polyamine transporter I"/>
    <property type="match status" value="1"/>
</dbReference>